<protein>
    <submittedName>
        <fullName evidence="3">Dlec1 protein</fullName>
    </submittedName>
</protein>
<proteinExistence type="predicted"/>
<feature type="region of interest" description="Disordered" evidence="1">
    <location>
        <begin position="1334"/>
        <end position="1387"/>
    </location>
</feature>
<sequence length="2201" mass="245479">MSDADVSPDPQPEDRPTARDHPKGYVGFIYEDVFKELYTGTSTASADPAEEKEEEEAGAKISASPADGEINLNKEVEHIKATEDKVLADGNHVDHVQEVLRTIRQAAREGDQEEAAELLQRWGLVMREQLPVPESKLKHRVDPHEMEKEGLIIPRHMMEDMERFYEIKKGTIPQHDNLLAISKPEEPNHFKMTKSLQLRAETMQVKATLKEDQKQLIAADLQERLRKRPRMPAGLNADQKAKNREIVKRMQMKVNFLKNPRFLADRQGKDRGEPCPFWFTPETILYRNYEIGGLYQIQVDFRNSTGISRRLRVLPCNNTAFSIKELRYDKELNAERPELVGLDPLAAVVAPGMAAHLTVSFAPNTLNDETEFLTVCTEIGDYQLPLLARRDQPKLKIDEPVNCGCMLAGNNITEPVRIRNLGGEGAFRLIVSEDDPPDDFCYESYPETDLTLVVGSFRIWPASFYMDANSFTDLSVRFEADKVGHHRCPLFVEGDNGEKTPLSLVAVCDAVRLELTRWPTLQEELPATAIEEGSCAWQLVPWQLNWLRPGTQVGHKSRQSIQISNGGFMPMRVEWALAYPPRQILARLAVGSINRLTDKLISEIHDWRVHVPSSHLTSACPFKVEPASVTIEPFATSTFTFTFEAFGPVGSQSAVFAYLVARDLPDSMACMLHYNQLLELQDEMRPVDDAYSKHLPLFGGVVSPSFDKQLKSNGSTDPLDVKVADPKDCAVSRVITAVCLQGLTAAPTITAMPRAIVLPGDVLPFIPSVREIKVFNSGSYSSYFRVRLTSTLHAADANSIDPLWIVSVPEVGMKPEEPQALPHADPQLEEMRLQAARLAQAWPPLPPEPGLPGASQMPGYGALASCAVEPHEGRIPPGGAVTIRVTLRAVHECDLDGQLVIDLPLDAKSSEPAAPPVKVEIAAAVRAPRAEMRSRSILDFGVVRAHSRHTLKVQLSNPTELPMLLQLREFKDTERNHVFPVESHREVVNLFVDAVNRRSHEGFAAIESEQYLEAAVQPWVHSRSGCLDQSGRRKFGAKGSDDADELDAIRFVSDSEDFVFHPGYLALWPGKSGEVEVTFRSRNVGKYKALLEAVGFNSLHAQCLEVFASVQLPLVRINTHHAHFPVTYLRTASEPMEVELRNESEMPADFKWKVPVKMDGCLEAQIHPSQGSIPPREMRRCTIIAVPTKIPDEGHAVLPCHLYIEEILQPLELRVTAVVYGCEVDYAVVEPGELPPEIELKPRQPGDSPCDPRGTYMISSGKAPRRMPSVDFGELPLQKAKVMQVVLYNRTGIATPYSVKVDKNPAFDPLVKGRKIGDYLDAATRMYALINQSGGAEPENLGDTVKQSFENSPQPAGAGRDDNDPSRVKPKKLKSTLNKTKKTSTKKKRWILDDKHERQAFRSSFGADFAKQKEMKEQGRMALRAGRGFAVKVSPTSDWLQPFSTAVIVVTSFSDLPGNMEDELVLTMRELPGHSEGENFRIPLRLKSYGNPLYLPDQQVGLNTLASPPRLLCGVTVPAEKQLMRRFKVGNNSAARVVVNWKIFPKMKLENMAEDRGMIQVGLCGRHPGVKDPFVEPPATESKLLDKDVPKLSIDGEKVQEEEEEELDPEEPFNFKIWSQEPPEVQDPFSLSGGELPVVIEPAEAVVPEHGTASFTVTMTCLKATLTAANNYRYTLIGDCRFTDDRAERLAFAEANPDEEYDERPPQTAYVALSQDAQVQNLPDIELDGQEVVDDDSDVEVDPRTLLQEPLVEVPAEATATKRFKRNRGPPPPQPLAVEPQLDVLATIVIDCAGDCILPRLTVDKKGNPAIQEFPAQNKEQDDIGDDREPPIVNAPVFKFTWSSVSQGSQPPTGPLHGGAVGGTQVTGISSCLVRQISFSNHNAAKITCKFRTEGPFKIQLIQQGGTHPVMNQDSSSSKAKKKDDQPPSDIRKLFVLTKSETVTLHVVFTPEQIPQSEWQHYLTKHEHVFRGDLIVEYPRDAESELDTHKDDLQRIHLVGTAKRPAVQVHVVPNEFDRPLRLERAERPPWSEPVPVIVEFGYTHVQSSITRSRCILLSNITNTLAKWSLVHVGRKRKAAPVIGATLPEEEEFRALDEKDAFEFDISAGELPGPSKDGLVPGSEERLPHWCAKSSALPRAPSFPDEERFEPQRLKISFRPKKNELYKCRFRVQVENGLSIDFICRGCGSYDEEDDNLDFHEA</sequence>
<dbReference type="PANTHER" id="PTHR46348">
    <property type="entry name" value="DELETED IN LUNG AND ESOPHAGEAL CANCER PROTEIN 1"/>
    <property type="match status" value="1"/>
</dbReference>
<feature type="compositionally biased region" description="Polar residues" evidence="1">
    <location>
        <begin position="1345"/>
        <end position="1354"/>
    </location>
</feature>
<accession>A0A812SB83</accession>
<dbReference type="Proteomes" id="UP000604046">
    <property type="component" value="Unassembled WGS sequence"/>
</dbReference>
<dbReference type="InterPro" id="IPR013783">
    <property type="entry name" value="Ig-like_fold"/>
</dbReference>
<evidence type="ECO:0000313" key="3">
    <source>
        <dbReference type="EMBL" id="CAE7470435.1"/>
    </source>
</evidence>
<evidence type="ECO:0000256" key="1">
    <source>
        <dbReference type="SAM" id="MobiDB-lite"/>
    </source>
</evidence>
<dbReference type="GO" id="GO:0005737">
    <property type="term" value="C:cytoplasm"/>
    <property type="evidence" value="ECO:0007669"/>
    <property type="project" value="TreeGrafter"/>
</dbReference>
<dbReference type="GO" id="GO:0015631">
    <property type="term" value="F:tubulin binding"/>
    <property type="evidence" value="ECO:0007669"/>
    <property type="project" value="TreeGrafter"/>
</dbReference>
<feature type="compositionally biased region" description="Basic and acidic residues" evidence="1">
    <location>
        <begin position="12"/>
        <end position="23"/>
    </location>
</feature>
<feature type="region of interest" description="Disordered" evidence="1">
    <location>
        <begin position="1904"/>
        <end position="1929"/>
    </location>
</feature>
<evidence type="ECO:0000259" key="2">
    <source>
        <dbReference type="Pfam" id="PF23277"/>
    </source>
</evidence>
<evidence type="ECO:0000313" key="4">
    <source>
        <dbReference type="Proteomes" id="UP000604046"/>
    </source>
</evidence>
<reference evidence="3" key="1">
    <citation type="submission" date="2021-02" db="EMBL/GenBank/DDBJ databases">
        <authorList>
            <person name="Dougan E. K."/>
            <person name="Rhodes N."/>
            <person name="Thang M."/>
            <person name="Chan C."/>
        </authorList>
    </citation>
    <scope>NUCLEOTIDE SEQUENCE</scope>
</reference>
<dbReference type="GO" id="GO:0008285">
    <property type="term" value="P:negative regulation of cell population proliferation"/>
    <property type="evidence" value="ECO:0007669"/>
    <property type="project" value="InterPro"/>
</dbReference>
<organism evidence="3 4">
    <name type="scientific">Symbiodinium natans</name>
    <dbReference type="NCBI Taxonomy" id="878477"/>
    <lineage>
        <taxon>Eukaryota</taxon>
        <taxon>Sar</taxon>
        <taxon>Alveolata</taxon>
        <taxon>Dinophyceae</taxon>
        <taxon>Suessiales</taxon>
        <taxon>Symbiodiniaceae</taxon>
        <taxon>Symbiodinium</taxon>
    </lineage>
</organism>
<comment type="caution">
    <text evidence="3">The sequence shown here is derived from an EMBL/GenBank/DDBJ whole genome shotgun (WGS) entry which is preliminary data.</text>
</comment>
<gene>
    <name evidence="3" type="primary">Dlec1</name>
    <name evidence="3" type="ORF">SNAT2548_LOCUS26389</name>
</gene>
<feature type="region of interest" description="Disordered" evidence="1">
    <location>
        <begin position="1"/>
        <end position="24"/>
    </location>
</feature>
<dbReference type="Gene3D" id="2.60.40.10">
    <property type="entry name" value="Immunoglobulins"/>
    <property type="match status" value="4"/>
</dbReference>
<dbReference type="GO" id="GO:0005929">
    <property type="term" value="C:cilium"/>
    <property type="evidence" value="ECO:0007669"/>
    <property type="project" value="TreeGrafter"/>
</dbReference>
<feature type="region of interest" description="Disordered" evidence="1">
    <location>
        <begin position="41"/>
        <end position="71"/>
    </location>
</feature>
<dbReference type="EMBL" id="CAJNDS010002429">
    <property type="protein sequence ID" value="CAE7470435.1"/>
    <property type="molecule type" value="Genomic_DNA"/>
</dbReference>
<dbReference type="Pfam" id="PF23277">
    <property type="entry name" value="Ig_Dlec1_1"/>
    <property type="match status" value="1"/>
</dbReference>
<dbReference type="InterPro" id="IPR059041">
    <property type="entry name" value="Ig_DLEC1_1"/>
</dbReference>
<feature type="compositionally biased region" description="Basic residues" evidence="1">
    <location>
        <begin position="1368"/>
        <end position="1387"/>
    </location>
</feature>
<name>A0A812SB83_9DINO</name>
<dbReference type="PANTHER" id="PTHR46348:SF1">
    <property type="entry name" value="DELETED IN LUNG AND ESOPHAGEAL CANCER PROTEIN 1"/>
    <property type="match status" value="1"/>
</dbReference>
<feature type="domain" description="Deleted in lung and esophageal cancer protein 1 Ig-like" evidence="2">
    <location>
        <begin position="280"/>
        <end position="373"/>
    </location>
</feature>
<dbReference type="OrthoDB" id="415434at2759"/>
<keyword evidence="4" id="KW-1185">Reference proteome</keyword>
<dbReference type="InterPro" id="IPR033304">
    <property type="entry name" value="DLEC1"/>
</dbReference>